<feature type="domain" description="DUF4340" evidence="2">
    <location>
        <begin position="208"/>
        <end position="290"/>
    </location>
</feature>
<dbReference type="Pfam" id="PF14238">
    <property type="entry name" value="DUF4340"/>
    <property type="match status" value="2"/>
</dbReference>
<evidence type="ECO:0000313" key="4">
    <source>
        <dbReference type="Proteomes" id="UP000274920"/>
    </source>
</evidence>
<gene>
    <name evidence="3" type="ORF">EBB54_29165</name>
</gene>
<evidence type="ECO:0000313" key="3">
    <source>
        <dbReference type="EMBL" id="RRK34954.1"/>
    </source>
</evidence>
<keyword evidence="1" id="KW-0175">Coiled coil</keyword>
<protein>
    <submittedName>
        <fullName evidence="3">DUF4340 domain-containing protein</fullName>
    </submittedName>
</protein>
<dbReference type="EMBL" id="RHJS01000002">
    <property type="protein sequence ID" value="RRK34954.1"/>
    <property type="molecule type" value="Genomic_DNA"/>
</dbReference>
<reference evidence="3" key="1">
    <citation type="submission" date="2018-10" db="EMBL/GenBank/DDBJ databases">
        <title>Schaedlerella arabinophila gen. nov. sp. nov., isolated from the mouse intestinal tract and comparative analysis with the genome of the closely related altered Schaedler flora strain ASF502.</title>
        <authorList>
            <person name="Miyake S."/>
            <person name="Soh M."/>
            <person name="Seedorf H."/>
        </authorList>
    </citation>
    <scope>NUCLEOTIDE SEQUENCE [LARGE SCALE GENOMIC DNA]</scope>
    <source>
        <strain evidence="3">DSM 106076</strain>
    </source>
</reference>
<feature type="coiled-coil region" evidence="1">
    <location>
        <begin position="21"/>
        <end position="48"/>
    </location>
</feature>
<evidence type="ECO:0000259" key="2">
    <source>
        <dbReference type="Pfam" id="PF14238"/>
    </source>
</evidence>
<dbReference type="RefSeq" id="WP_125130234.1">
    <property type="nucleotide sequence ID" value="NZ_RHJS01000002.1"/>
</dbReference>
<sequence>MKKKKKRLICLLIILPLLLVILALMKNYNRSQEEKQEAEKEAAKIYAAELTDVHAVSYKTESGEFAFEKAEDTWVYTSDPDFPLAQTYPEQIVSTFGKLEALRELKDGDEPEAYGLKDPAYTVKLTDAEGNETTLSIGNAVEEAYYLLNNATGKIYTVSSSVTGTLQHTLEEMAQLDTFPNIGSGNLKREVITRGSETTIYDSENEDDAKNIAAVAGGLGAVSLSAAADYSVEDKDLKGFGLDEAARTTVEATYTKDDEEQLLTLYIGGEDGDGNRYVMMNDSRIVYLISVDVCDNILNVEEPSDTE</sequence>
<dbReference type="AlphaFoldDB" id="A0A3R8JUE8"/>
<dbReference type="Proteomes" id="UP000274920">
    <property type="component" value="Unassembled WGS sequence"/>
</dbReference>
<proteinExistence type="predicted"/>
<organism evidence="3 4">
    <name type="scientific">Schaedlerella arabinosiphila</name>
    <dbReference type="NCBI Taxonomy" id="2044587"/>
    <lineage>
        <taxon>Bacteria</taxon>
        <taxon>Bacillati</taxon>
        <taxon>Bacillota</taxon>
        <taxon>Clostridia</taxon>
        <taxon>Lachnospirales</taxon>
        <taxon>Lachnospiraceae</taxon>
        <taxon>Schaedlerella</taxon>
    </lineage>
</organism>
<evidence type="ECO:0000256" key="1">
    <source>
        <dbReference type="SAM" id="Coils"/>
    </source>
</evidence>
<dbReference type="InterPro" id="IPR025641">
    <property type="entry name" value="DUF4340"/>
</dbReference>
<keyword evidence="4" id="KW-1185">Reference proteome</keyword>
<accession>A0A3R8JUE8</accession>
<feature type="domain" description="DUF4340" evidence="2">
    <location>
        <begin position="74"/>
        <end position="179"/>
    </location>
</feature>
<name>A0A3R8JUE8_9FIRM</name>
<comment type="caution">
    <text evidence="3">The sequence shown here is derived from an EMBL/GenBank/DDBJ whole genome shotgun (WGS) entry which is preliminary data.</text>
</comment>